<dbReference type="RefSeq" id="XP_003665790.1">
    <property type="nucleotide sequence ID" value="XM_003665742.1"/>
</dbReference>
<evidence type="ECO:0000313" key="2">
    <source>
        <dbReference type="EMBL" id="AEO60545.1"/>
    </source>
</evidence>
<dbReference type="GO" id="GO:0009898">
    <property type="term" value="C:cytoplasmic side of plasma membrane"/>
    <property type="evidence" value="ECO:0007669"/>
    <property type="project" value="TreeGrafter"/>
</dbReference>
<evidence type="ECO:0000313" key="3">
    <source>
        <dbReference type="Proteomes" id="UP000007322"/>
    </source>
</evidence>
<keyword evidence="3" id="KW-1185">Reference proteome</keyword>
<feature type="compositionally biased region" description="Basic and acidic residues" evidence="1">
    <location>
        <begin position="401"/>
        <end position="428"/>
    </location>
</feature>
<dbReference type="eggNOG" id="KOG2911">
    <property type="taxonomic scope" value="Eukaryota"/>
</dbReference>
<dbReference type="FunCoup" id="G2QKR3">
    <property type="interactions" value="69"/>
</dbReference>
<proteinExistence type="predicted"/>
<dbReference type="InterPro" id="IPR005024">
    <property type="entry name" value="Snf7_fam"/>
</dbReference>
<dbReference type="GO" id="GO:0006900">
    <property type="term" value="P:vesicle budding from membrane"/>
    <property type="evidence" value="ECO:0007669"/>
    <property type="project" value="TreeGrafter"/>
</dbReference>
<organism evidence="2 3">
    <name type="scientific">Thermothelomyces thermophilus (strain ATCC 42464 / BCRC 31852 / DSM 1799)</name>
    <name type="common">Sporotrichum thermophile</name>
    <dbReference type="NCBI Taxonomy" id="573729"/>
    <lineage>
        <taxon>Eukaryota</taxon>
        <taxon>Fungi</taxon>
        <taxon>Dikarya</taxon>
        <taxon>Ascomycota</taxon>
        <taxon>Pezizomycotina</taxon>
        <taxon>Sordariomycetes</taxon>
        <taxon>Sordariomycetidae</taxon>
        <taxon>Sordariales</taxon>
        <taxon>Chaetomiaceae</taxon>
        <taxon>Thermothelomyces</taxon>
    </lineage>
</organism>
<protein>
    <submittedName>
        <fullName evidence="2">Uncharacterized protein</fullName>
    </submittedName>
</protein>
<dbReference type="GeneID" id="11513537"/>
<dbReference type="STRING" id="573729.G2QKR3"/>
<dbReference type="GO" id="GO:0032511">
    <property type="term" value="P:late endosome to vacuole transport via multivesicular body sorting pathway"/>
    <property type="evidence" value="ECO:0007669"/>
    <property type="project" value="TreeGrafter"/>
</dbReference>
<dbReference type="EMBL" id="CP003007">
    <property type="protein sequence ID" value="AEO60545.1"/>
    <property type="molecule type" value="Genomic_DNA"/>
</dbReference>
<dbReference type="GO" id="GO:0000815">
    <property type="term" value="C:ESCRT III complex"/>
    <property type="evidence" value="ECO:0007669"/>
    <property type="project" value="TreeGrafter"/>
</dbReference>
<accession>G2QKR3</accession>
<dbReference type="OrthoDB" id="10250120at2759"/>
<dbReference type="GO" id="GO:0005771">
    <property type="term" value="C:multivesicular body"/>
    <property type="evidence" value="ECO:0007669"/>
    <property type="project" value="TreeGrafter"/>
</dbReference>
<evidence type="ECO:0000256" key="1">
    <source>
        <dbReference type="SAM" id="MobiDB-lite"/>
    </source>
</evidence>
<dbReference type="OMA" id="NEQMATT"/>
<name>G2QKR3_THET4</name>
<dbReference type="KEGG" id="mtm:MYCTH_2309816"/>
<dbReference type="HOGENOM" id="CLU_021165_2_0_1"/>
<feature type="compositionally biased region" description="Basic and acidic residues" evidence="1">
    <location>
        <begin position="437"/>
        <end position="463"/>
    </location>
</feature>
<dbReference type="PANTHER" id="PTHR22761:SF18">
    <property type="entry name" value="SORTING PROTEIN SNF7 FAMILY PROTEIN, PUTATIVE (AFU_ORTHOLOGUE AFUA_2G16692)-RELATED"/>
    <property type="match status" value="1"/>
</dbReference>
<dbReference type="InParanoid" id="G2QKR3"/>
<dbReference type="AlphaFoldDB" id="G2QKR3"/>
<dbReference type="Proteomes" id="UP000007322">
    <property type="component" value="Chromosome 6"/>
</dbReference>
<reference evidence="2 3" key="1">
    <citation type="journal article" date="2011" name="Nat. Biotechnol.">
        <title>Comparative genomic analysis of the thermophilic biomass-degrading fungi Myceliophthora thermophila and Thielavia terrestris.</title>
        <authorList>
            <person name="Berka R.M."/>
            <person name="Grigoriev I.V."/>
            <person name="Otillar R."/>
            <person name="Salamov A."/>
            <person name="Grimwood J."/>
            <person name="Reid I."/>
            <person name="Ishmael N."/>
            <person name="John T."/>
            <person name="Darmond C."/>
            <person name="Moisan M.-C."/>
            <person name="Henrissat B."/>
            <person name="Coutinho P.M."/>
            <person name="Lombard V."/>
            <person name="Natvig D.O."/>
            <person name="Lindquist E."/>
            <person name="Schmutz J."/>
            <person name="Lucas S."/>
            <person name="Harris P."/>
            <person name="Powlowski J."/>
            <person name="Bellemare A."/>
            <person name="Taylor D."/>
            <person name="Butler G."/>
            <person name="de Vries R.P."/>
            <person name="Allijn I.E."/>
            <person name="van den Brink J."/>
            <person name="Ushinsky S."/>
            <person name="Storms R."/>
            <person name="Powell A.J."/>
            <person name="Paulsen I.T."/>
            <person name="Elbourne L.D.H."/>
            <person name="Baker S.E."/>
            <person name="Magnuson J."/>
            <person name="LaBoissiere S."/>
            <person name="Clutterbuck A.J."/>
            <person name="Martinez D."/>
            <person name="Wogulis M."/>
            <person name="de Leon A.L."/>
            <person name="Rey M.W."/>
            <person name="Tsang A."/>
        </authorList>
    </citation>
    <scope>NUCLEOTIDE SEQUENCE [LARGE SCALE GENOMIC DNA]</scope>
    <source>
        <strain evidence="3">ATCC 42464 / BCRC 31852 / DSM 1799</strain>
    </source>
</reference>
<gene>
    <name evidence="2" type="ORF">MYCTH_2309816</name>
</gene>
<dbReference type="PANTHER" id="PTHR22761">
    <property type="entry name" value="CHARGED MULTIVESICULAR BODY PROTEIN"/>
    <property type="match status" value="1"/>
</dbReference>
<dbReference type="VEuPathDB" id="FungiDB:MYCTH_2309816"/>
<dbReference type="Pfam" id="PF03357">
    <property type="entry name" value="Snf7"/>
    <property type="match status" value="1"/>
</dbReference>
<dbReference type="Gene3D" id="1.10.287.1060">
    <property type="entry name" value="ESAT-6-like"/>
    <property type="match status" value="1"/>
</dbReference>
<sequence length="474" mass="52012">MSQSLLEFLVENEPAFRKSRLPALYSDFQTQRTLNPDGYQANVSAWRKALRHIVSSGLAPAGRGSAPDLFVLHSDEQLLRALESKQYGRPLALGAVVREALAAKDLIPLREFLDAKESIYRRSWSVWNLASWTMKQLGVADFLKKDSLPSGQFVVVANVEEAGKAFGAQNGPAANARSRFERTFTKAHFYRTLNDQLVEGKHLSETDMDILLRFLSRDKSAILYDGNTIKIKSPAGACAADEPDQITTEDASIAQLRELIASLTHQTALLGRRIDELTAQAKQAVAKSNRVAALAALRSRKLAESTLARRFATVNQLEEVAAQIEQAADNVQLVRVMEASGAALASLHARVGGAEGVEEVVGRLREQMAAADEVGSILAESAGAVVVDEAEVDDELAALEGEEKRKAEEAERAEREERERREAEETRRRLAAAGEAPRGDVKLPEPGDNNKDDKEVRAAEDMMSRMSLTETPER</sequence>
<feature type="region of interest" description="Disordered" evidence="1">
    <location>
        <begin position="396"/>
        <end position="474"/>
    </location>
</feature>